<accession>A0A9W9IH93</accession>
<keyword evidence="1" id="KW-0472">Membrane</keyword>
<feature type="transmembrane region" description="Helical" evidence="1">
    <location>
        <begin position="22"/>
        <end position="42"/>
    </location>
</feature>
<reference evidence="2" key="1">
    <citation type="submission" date="2022-11" db="EMBL/GenBank/DDBJ databases">
        <authorList>
            <person name="Petersen C."/>
        </authorList>
    </citation>
    <scope>NUCLEOTIDE SEQUENCE</scope>
    <source>
        <strain evidence="2">IBT 26290</strain>
    </source>
</reference>
<dbReference type="PANTHER" id="PTHR43272:SF11">
    <property type="entry name" value="AMP-DEPENDENT SYNTHETASE_LIGASE DOMAIN-CONTAINING PROTEIN"/>
    <property type="match status" value="1"/>
</dbReference>
<evidence type="ECO:0000313" key="3">
    <source>
        <dbReference type="Proteomes" id="UP001149163"/>
    </source>
</evidence>
<dbReference type="GeneID" id="81424328"/>
<dbReference type="Gene3D" id="3.40.50.12780">
    <property type="entry name" value="N-terminal domain of ligase-like"/>
    <property type="match status" value="1"/>
</dbReference>
<sequence length="568" mass="60790">MADQSPILARLDAALTDALADWNIYTTLFAGILVAFAFYAVVSNKDPDVHPFLLARQSTASPIRQSGESATYRSLETPYGLPLRQGLNVKDVGAPKWTAGRRGDLRDVWKSAVRGALNENGISTGKQGKIYTVLGKKSIEHSLDQVTQEINVIGGHIQKSEVKTVAVCLTDSIELLAAIFAGSFYGFKVVLVPHNLPAETLSGHLQNAKADALIAEAGSLDLSFVTKGNKQLSLVIWVAKDGNRHMDWHEVPEDVKGGLEVAVWHELVQEGKDLAGFNVPKYDPTTPAPEVSTVWPSESPSGEFIDFKQENLVAAIGALGSTLPRNQRFSPSDLVFSIDSLSRSYPLCQILNALFSNASIALNSVAGENVDFALATNGVSPTVIVASSRTMSEYHEGVMKPHTGLVSSFGRWVQSRTLNAGNMPPKGFFRQLAQIGPTAELSLQKLRLLCISHRVDADASVRLSSEQLTDLRIYTGARILYALTGPGIAGAIAQTNVFDYRCLGGPSHFGGPLSSTEVTLTGVSESQVAGDSLPEGQIMVTGPAVVDGKTTLSARARISADHTLELSS</sequence>
<evidence type="ECO:0008006" key="4">
    <source>
        <dbReference type="Google" id="ProtNLM"/>
    </source>
</evidence>
<reference evidence="2" key="2">
    <citation type="journal article" date="2023" name="IMA Fungus">
        <title>Comparative genomic study of the Penicillium genus elucidates a diverse pangenome and 15 lateral gene transfer events.</title>
        <authorList>
            <person name="Petersen C."/>
            <person name="Sorensen T."/>
            <person name="Nielsen M.R."/>
            <person name="Sondergaard T.E."/>
            <person name="Sorensen J.L."/>
            <person name="Fitzpatrick D.A."/>
            <person name="Frisvad J.C."/>
            <person name="Nielsen K.L."/>
        </authorList>
    </citation>
    <scope>NUCLEOTIDE SEQUENCE</scope>
    <source>
        <strain evidence="2">IBT 26290</strain>
    </source>
</reference>
<protein>
    <recommendedName>
        <fullName evidence="4">AMP-dependent synthetase/ligase domain-containing protein</fullName>
    </recommendedName>
</protein>
<gene>
    <name evidence="2" type="ORF">N7482_003027</name>
</gene>
<dbReference type="InterPro" id="IPR042099">
    <property type="entry name" value="ANL_N_sf"/>
</dbReference>
<evidence type="ECO:0000256" key="1">
    <source>
        <dbReference type="SAM" id="Phobius"/>
    </source>
</evidence>
<keyword evidence="1" id="KW-0812">Transmembrane</keyword>
<keyword evidence="3" id="KW-1185">Reference proteome</keyword>
<name>A0A9W9IH93_9EURO</name>
<dbReference type="RefSeq" id="XP_056548758.1">
    <property type="nucleotide sequence ID" value="XM_056685152.1"/>
</dbReference>
<dbReference type="GO" id="GO:0016020">
    <property type="term" value="C:membrane"/>
    <property type="evidence" value="ECO:0007669"/>
    <property type="project" value="TreeGrafter"/>
</dbReference>
<dbReference type="GO" id="GO:0004467">
    <property type="term" value="F:long-chain fatty acid-CoA ligase activity"/>
    <property type="evidence" value="ECO:0007669"/>
    <property type="project" value="TreeGrafter"/>
</dbReference>
<comment type="caution">
    <text evidence="2">The sequence shown here is derived from an EMBL/GenBank/DDBJ whole genome shotgun (WGS) entry which is preliminary data.</text>
</comment>
<dbReference type="AlphaFoldDB" id="A0A9W9IH93"/>
<dbReference type="EMBL" id="JAPQKN010000001">
    <property type="protein sequence ID" value="KAJ5177150.1"/>
    <property type="molecule type" value="Genomic_DNA"/>
</dbReference>
<evidence type="ECO:0000313" key="2">
    <source>
        <dbReference type="EMBL" id="KAJ5177150.1"/>
    </source>
</evidence>
<dbReference type="OrthoDB" id="4138492at2759"/>
<dbReference type="GO" id="GO:0005783">
    <property type="term" value="C:endoplasmic reticulum"/>
    <property type="evidence" value="ECO:0007669"/>
    <property type="project" value="TreeGrafter"/>
</dbReference>
<keyword evidence="1" id="KW-1133">Transmembrane helix</keyword>
<dbReference type="Proteomes" id="UP001149163">
    <property type="component" value="Unassembled WGS sequence"/>
</dbReference>
<dbReference type="SUPFAM" id="SSF56801">
    <property type="entry name" value="Acetyl-CoA synthetase-like"/>
    <property type="match status" value="1"/>
</dbReference>
<dbReference type="PANTHER" id="PTHR43272">
    <property type="entry name" value="LONG-CHAIN-FATTY-ACID--COA LIGASE"/>
    <property type="match status" value="1"/>
</dbReference>
<proteinExistence type="predicted"/>
<organism evidence="2 3">
    <name type="scientific">Penicillium canariense</name>
    <dbReference type="NCBI Taxonomy" id="189055"/>
    <lineage>
        <taxon>Eukaryota</taxon>
        <taxon>Fungi</taxon>
        <taxon>Dikarya</taxon>
        <taxon>Ascomycota</taxon>
        <taxon>Pezizomycotina</taxon>
        <taxon>Eurotiomycetes</taxon>
        <taxon>Eurotiomycetidae</taxon>
        <taxon>Eurotiales</taxon>
        <taxon>Aspergillaceae</taxon>
        <taxon>Penicillium</taxon>
    </lineage>
</organism>